<dbReference type="PANTHER" id="PTHR15341:SF3">
    <property type="entry name" value="NUCLEAR NUCLEIC ACID-BINDING PROTEIN C1D"/>
    <property type="match status" value="1"/>
</dbReference>
<evidence type="ECO:0000256" key="4">
    <source>
        <dbReference type="ARBA" id="ARBA00022552"/>
    </source>
</evidence>
<keyword evidence="7" id="KW-0238">DNA-binding</keyword>
<dbReference type="PANTHER" id="PTHR15341">
    <property type="entry name" value="SUN-COR STEROID HORMONE RECEPTOR CO-REPRESSOR"/>
    <property type="match status" value="1"/>
</dbReference>
<feature type="region of interest" description="Disordered" evidence="8">
    <location>
        <begin position="173"/>
        <end position="203"/>
    </location>
</feature>
<comment type="similarity">
    <text evidence="2 7">Belongs to the C1D family.</text>
</comment>
<reference evidence="9" key="1">
    <citation type="submission" date="2020-11" db="EMBL/GenBank/DDBJ databases">
        <authorList>
            <person name="Tran Van P."/>
        </authorList>
    </citation>
    <scope>NUCLEOTIDE SEQUENCE</scope>
</reference>
<dbReference type="InterPro" id="IPR007146">
    <property type="entry name" value="Sas10/Utp3/C1D"/>
</dbReference>
<gene>
    <name evidence="9" type="ORF">NMOB1V02_LOCUS1163</name>
</gene>
<keyword evidence="10" id="KW-1185">Reference proteome</keyword>
<dbReference type="GO" id="GO:0010468">
    <property type="term" value="P:regulation of gene expression"/>
    <property type="evidence" value="ECO:0007669"/>
    <property type="project" value="TreeGrafter"/>
</dbReference>
<protein>
    <recommendedName>
        <fullName evidence="3 7">Nuclear nucleic acid-binding protein C1D</fullName>
    </recommendedName>
</protein>
<dbReference type="GO" id="GO:0005730">
    <property type="term" value="C:nucleolus"/>
    <property type="evidence" value="ECO:0007669"/>
    <property type="project" value="UniProtKB-SubCell"/>
</dbReference>
<sequence length="203" mass="22897">MIGIYAKTEVAVEVSVDAPNILVGDHENGEQNDLQSDEYHVEPEENGERKLAMSVKDTTEFPPEVAAGLLRLDEASRHLQEQFKSKKEICRSADFENLDSLLKAKANLAHLFALHSAFWVYLHLRGEDPKSHKVRADMSRIQSLMSQVNDIESRRKMARLDVPAAERFIKGGLRWSNKRPAEEENEGEEGSEVPTKTSKPNDS</sequence>
<evidence type="ECO:0000256" key="1">
    <source>
        <dbReference type="ARBA" id="ARBA00004123"/>
    </source>
</evidence>
<dbReference type="EMBL" id="OA882147">
    <property type="protein sequence ID" value="CAD7273264.1"/>
    <property type="molecule type" value="Genomic_DNA"/>
</dbReference>
<accession>A0A7R9BEX9</accession>
<dbReference type="GO" id="GO:0000460">
    <property type="term" value="P:maturation of 5.8S rRNA"/>
    <property type="evidence" value="ECO:0007669"/>
    <property type="project" value="TreeGrafter"/>
</dbReference>
<comment type="subunit">
    <text evidence="7">Monomer and homodimer.</text>
</comment>
<dbReference type="GO" id="GO:0000178">
    <property type="term" value="C:exosome (RNase complex)"/>
    <property type="evidence" value="ECO:0007669"/>
    <property type="project" value="TreeGrafter"/>
</dbReference>
<comment type="subcellular location">
    <subcellularLocation>
        <location evidence="7">Cytoplasm</location>
    </subcellularLocation>
    <subcellularLocation>
        <location evidence="7">Nucleus</location>
        <location evidence="7">Nucleolus</location>
    </subcellularLocation>
    <subcellularLocation>
        <location evidence="1 7">Nucleus</location>
    </subcellularLocation>
</comment>
<keyword evidence="7" id="KW-0963">Cytoplasm</keyword>
<name>A0A7R9BEX9_9CRUS</name>
<evidence type="ECO:0000313" key="9">
    <source>
        <dbReference type="EMBL" id="CAD7273264.1"/>
    </source>
</evidence>
<evidence type="ECO:0000256" key="5">
    <source>
        <dbReference type="ARBA" id="ARBA00022884"/>
    </source>
</evidence>
<dbReference type="GO" id="GO:0005737">
    <property type="term" value="C:cytoplasm"/>
    <property type="evidence" value="ECO:0007669"/>
    <property type="project" value="UniProtKB-SubCell"/>
</dbReference>
<evidence type="ECO:0000256" key="3">
    <source>
        <dbReference type="ARBA" id="ARBA00015212"/>
    </source>
</evidence>
<evidence type="ECO:0000256" key="8">
    <source>
        <dbReference type="SAM" id="MobiDB-lite"/>
    </source>
</evidence>
<dbReference type="InterPro" id="IPR011082">
    <property type="entry name" value="Exosome-assoc_fac/DNA_repair"/>
</dbReference>
<feature type="compositionally biased region" description="Polar residues" evidence="8">
    <location>
        <begin position="194"/>
        <end position="203"/>
    </location>
</feature>
<dbReference type="AlphaFoldDB" id="A0A7R9BEX9"/>
<evidence type="ECO:0000256" key="6">
    <source>
        <dbReference type="ARBA" id="ARBA00023242"/>
    </source>
</evidence>
<dbReference type="EMBL" id="CAJPEX010000110">
    <property type="protein sequence ID" value="CAG0913416.1"/>
    <property type="molecule type" value="Genomic_DNA"/>
</dbReference>
<evidence type="ECO:0000256" key="2">
    <source>
        <dbReference type="ARBA" id="ARBA00009154"/>
    </source>
</evidence>
<organism evidence="9">
    <name type="scientific">Notodromas monacha</name>
    <dbReference type="NCBI Taxonomy" id="399045"/>
    <lineage>
        <taxon>Eukaryota</taxon>
        <taxon>Metazoa</taxon>
        <taxon>Ecdysozoa</taxon>
        <taxon>Arthropoda</taxon>
        <taxon>Crustacea</taxon>
        <taxon>Oligostraca</taxon>
        <taxon>Ostracoda</taxon>
        <taxon>Podocopa</taxon>
        <taxon>Podocopida</taxon>
        <taxon>Cypridocopina</taxon>
        <taxon>Cypridoidea</taxon>
        <taxon>Cyprididae</taxon>
        <taxon>Notodromas</taxon>
    </lineage>
</organism>
<comment type="function">
    <text evidence="7">Plays a role in the recruitment of the exosome to pre-rRNA to mediate the 3'-5' end processing of the 5.8S rRNA.</text>
</comment>
<evidence type="ECO:0000256" key="7">
    <source>
        <dbReference type="RuleBase" id="RU368003"/>
    </source>
</evidence>
<dbReference type="Proteomes" id="UP000678499">
    <property type="component" value="Unassembled WGS sequence"/>
</dbReference>
<dbReference type="OrthoDB" id="1421013at2759"/>
<keyword evidence="5 7" id="KW-0694">RNA-binding</keyword>
<keyword evidence="6 7" id="KW-0539">Nucleus</keyword>
<keyword evidence="4 7" id="KW-0698">rRNA processing</keyword>
<dbReference type="GO" id="GO:0003723">
    <property type="term" value="F:RNA binding"/>
    <property type="evidence" value="ECO:0007669"/>
    <property type="project" value="UniProtKB-UniRule"/>
</dbReference>
<proteinExistence type="inferred from homology"/>
<dbReference type="GO" id="GO:0003677">
    <property type="term" value="F:DNA binding"/>
    <property type="evidence" value="ECO:0007669"/>
    <property type="project" value="UniProtKB-KW"/>
</dbReference>
<evidence type="ECO:0000313" key="10">
    <source>
        <dbReference type="Proteomes" id="UP000678499"/>
    </source>
</evidence>
<dbReference type="Pfam" id="PF04000">
    <property type="entry name" value="Sas10_Utp3"/>
    <property type="match status" value="1"/>
</dbReference>